<evidence type="ECO:0000259" key="1">
    <source>
        <dbReference type="Pfam" id="PF21758"/>
    </source>
</evidence>
<accession>A0ABT0WHL2</accession>
<dbReference type="InterPro" id="IPR048844">
    <property type="entry name" value="LpdD_chaperone-like"/>
</dbReference>
<feature type="domain" description="Prenylated flavin chaperone LpdD-like" evidence="1">
    <location>
        <begin position="8"/>
        <end position="111"/>
    </location>
</feature>
<evidence type="ECO:0000313" key="2">
    <source>
        <dbReference type="EMBL" id="MCM2534984.1"/>
    </source>
</evidence>
<sequence>MIHIEKKHGRIHLVLDAYFMGKDIVVMISGGDQPHLGTITAGHRLEPLQTVQLQTHKEFYITEEIAIRLRKRFSGNFAICCGTHLDNITKEEIKVMTDLSIQLGIELLEELNKEYSI</sequence>
<comment type="caution">
    <text evidence="2">The sequence shown here is derived from an EMBL/GenBank/DDBJ whole genome shotgun (WGS) entry which is preliminary data.</text>
</comment>
<organism evidence="2 3">
    <name type="scientific">Neobacillus pocheonensis</name>
    <dbReference type="NCBI Taxonomy" id="363869"/>
    <lineage>
        <taxon>Bacteria</taxon>
        <taxon>Bacillati</taxon>
        <taxon>Bacillota</taxon>
        <taxon>Bacilli</taxon>
        <taxon>Bacillales</taxon>
        <taxon>Bacillaceae</taxon>
        <taxon>Neobacillus</taxon>
    </lineage>
</organism>
<dbReference type="Proteomes" id="UP001523262">
    <property type="component" value="Unassembled WGS sequence"/>
</dbReference>
<dbReference type="Pfam" id="PF21758">
    <property type="entry name" value="PAC_bac"/>
    <property type="match status" value="1"/>
</dbReference>
<protein>
    <recommendedName>
        <fullName evidence="1">Prenylated flavin chaperone LpdD-like domain-containing protein</fullName>
    </recommendedName>
</protein>
<reference evidence="2 3" key="1">
    <citation type="submission" date="2022-06" db="EMBL/GenBank/DDBJ databases">
        <authorList>
            <person name="Jeon C.O."/>
        </authorList>
    </citation>
    <scope>NUCLEOTIDE SEQUENCE [LARGE SCALE GENOMIC DNA]</scope>
    <source>
        <strain evidence="2 3">KCTC 13943</strain>
    </source>
</reference>
<proteinExistence type="predicted"/>
<keyword evidence="3" id="KW-1185">Reference proteome</keyword>
<dbReference type="EMBL" id="JAMQCR010000002">
    <property type="protein sequence ID" value="MCM2534984.1"/>
    <property type="molecule type" value="Genomic_DNA"/>
</dbReference>
<name>A0ABT0WHL2_9BACI</name>
<evidence type="ECO:0000313" key="3">
    <source>
        <dbReference type="Proteomes" id="UP001523262"/>
    </source>
</evidence>
<gene>
    <name evidence="2" type="ORF">NDK43_24915</name>
</gene>